<sequence>MNNRSNAPVLFLVTGLLCLGFSIALPLLWLKIILSVAGFAGLILGIVGIKRMK</sequence>
<accession>A0A3D9KM46</accession>
<keyword evidence="1" id="KW-0812">Transmembrane</keyword>
<gene>
    <name evidence="2" type="ORF">DFP98_10227</name>
</gene>
<proteinExistence type="predicted"/>
<evidence type="ECO:0000313" key="3">
    <source>
        <dbReference type="Proteomes" id="UP000256977"/>
    </source>
</evidence>
<evidence type="ECO:0000313" key="2">
    <source>
        <dbReference type="EMBL" id="RED87550.1"/>
    </source>
</evidence>
<dbReference type="RefSeq" id="WP_181917439.1">
    <property type="nucleotide sequence ID" value="NZ_QRDZ01000002.1"/>
</dbReference>
<evidence type="ECO:0000256" key="1">
    <source>
        <dbReference type="SAM" id="Phobius"/>
    </source>
</evidence>
<keyword evidence="3" id="KW-1185">Reference proteome</keyword>
<organism evidence="2 3">
    <name type="scientific">Cohnella phaseoli</name>
    <dbReference type="NCBI Taxonomy" id="456490"/>
    <lineage>
        <taxon>Bacteria</taxon>
        <taxon>Bacillati</taxon>
        <taxon>Bacillota</taxon>
        <taxon>Bacilli</taxon>
        <taxon>Bacillales</taxon>
        <taxon>Paenibacillaceae</taxon>
        <taxon>Cohnella</taxon>
    </lineage>
</organism>
<name>A0A3D9KM46_9BACL</name>
<feature type="transmembrane region" description="Helical" evidence="1">
    <location>
        <begin position="32"/>
        <end position="49"/>
    </location>
</feature>
<keyword evidence="1" id="KW-0472">Membrane</keyword>
<keyword evidence="1" id="KW-1133">Transmembrane helix</keyword>
<protein>
    <submittedName>
        <fullName evidence="2">Uncharacterized protein</fullName>
    </submittedName>
</protein>
<comment type="caution">
    <text evidence="2">The sequence shown here is derived from an EMBL/GenBank/DDBJ whole genome shotgun (WGS) entry which is preliminary data.</text>
</comment>
<reference evidence="2 3" key="1">
    <citation type="submission" date="2018-07" db="EMBL/GenBank/DDBJ databases">
        <title>Genomic Encyclopedia of Type Strains, Phase III (KMG-III): the genomes of soil and plant-associated and newly described type strains.</title>
        <authorList>
            <person name="Whitman W."/>
        </authorList>
    </citation>
    <scope>NUCLEOTIDE SEQUENCE [LARGE SCALE GENOMIC DNA]</scope>
    <source>
        <strain evidence="2 3">CECT 7287</strain>
    </source>
</reference>
<dbReference type="AlphaFoldDB" id="A0A3D9KM46"/>
<dbReference type="Proteomes" id="UP000256977">
    <property type="component" value="Unassembled WGS sequence"/>
</dbReference>
<dbReference type="EMBL" id="QRDZ01000002">
    <property type="protein sequence ID" value="RED87550.1"/>
    <property type="molecule type" value="Genomic_DNA"/>
</dbReference>